<keyword evidence="3" id="KW-1185">Reference proteome</keyword>
<evidence type="ECO:0000313" key="3">
    <source>
        <dbReference type="Proteomes" id="UP001215280"/>
    </source>
</evidence>
<sequence>MRYGTDDPTLWPQQYTTRFCHLPVIAKKGARSELNVMWWDPAPEDFIVCSAVTRALGRVRNQRIHDFLPFVNKICEHCQELKRNSPTPISPLFGELIQNILMWIEQLQTLPTTYPKMVFAVTSLQRACLELDALYYYVTYFKPRIDDYLSSPPDSLYLNSAPVAACMGAFTVDPRVAQQLWSAHLPFWFLRPTHVFDSENILSVVELEDPTFDLTVGEGAPPVVYTTNTTEEKIAAIHSASSHTPWYRDPFQIVDSGPPLSSPPASQATAATSKAKSIASTSAPVARSKTKKARPAPYTSSSPPKAQGKGPAKTERDKFKSLDIPEMPPSIASWAHALAQVDKAVTPFTDNPADRRYVFPEPALLVNTTPERQRKFLHHWTLLRDGFTYMLSQPLKSQLLHVQEWRDILEGRMTKRGHPESKTGRRSALLEDRIQPVLDACNLTSLEGFPVPSESLPEFSLAETREIVWQVAETSFRFEFCALDWRASQKSRVDDVQGCFAGRMLIGTPLEFSQRGFAAEKIDQRHRYFMRAATLMLDWNTRSPRPPLITRGFLERPNWTTTQMEGLEAAVCQYYMQAFWEHFGRAAVVPLCLDHDVEKAE</sequence>
<feature type="compositionally biased region" description="Low complexity" evidence="1">
    <location>
        <begin position="263"/>
        <end position="284"/>
    </location>
</feature>
<name>A0AAD7HVQ2_9AGAR</name>
<organism evidence="2 3">
    <name type="scientific">Mycena maculata</name>
    <dbReference type="NCBI Taxonomy" id="230809"/>
    <lineage>
        <taxon>Eukaryota</taxon>
        <taxon>Fungi</taxon>
        <taxon>Dikarya</taxon>
        <taxon>Basidiomycota</taxon>
        <taxon>Agaricomycotina</taxon>
        <taxon>Agaricomycetes</taxon>
        <taxon>Agaricomycetidae</taxon>
        <taxon>Agaricales</taxon>
        <taxon>Marasmiineae</taxon>
        <taxon>Mycenaceae</taxon>
        <taxon>Mycena</taxon>
    </lineage>
</organism>
<proteinExistence type="predicted"/>
<dbReference type="EMBL" id="JARJLG010000198">
    <property type="protein sequence ID" value="KAJ7729386.1"/>
    <property type="molecule type" value="Genomic_DNA"/>
</dbReference>
<dbReference type="Proteomes" id="UP001215280">
    <property type="component" value="Unassembled WGS sequence"/>
</dbReference>
<evidence type="ECO:0000313" key="2">
    <source>
        <dbReference type="EMBL" id="KAJ7729386.1"/>
    </source>
</evidence>
<reference evidence="2" key="1">
    <citation type="submission" date="2023-03" db="EMBL/GenBank/DDBJ databases">
        <title>Massive genome expansion in bonnet fungi (Mycena s.s.) driven by repeated elements and novel gene families across ecological guilds.</title>
        <authorList>
            <consortium name="Lawrence Berkeley National Laboratory"/>
            <person name="Harder C.B."/>
            <person name="Miyauchi S."/>
            <person name="Viragh M."/>
            <person name="Kuo A."/>
            <person name="Thoen E."/>
            <person name="Andreopoulos B."/>
            <person name="Lu D."/>
            <person name="Skrede I."/>
            <person name="Drula E."/>
            <person name="Henrissat B."/>
            <person name="Morin E."/>
            <person name="Kohler A."/>
            <person name="Barry K."/>
            <person name="LaButti K."/>
            <person name="Morin E."/>
            <person name="Salamov A."/>
            <person name="Lipzen A."/>
            <person name="Mereny Z."/>
            <person name="Hegedus B."/>
            <person name="Baldrian P."/>
            <person name="Stursova M."/>
            <person name="Weitz H."/>
            <person name="Taylor A."/>
            <person name="Grigoriev I.V."/>
            <person name="Nagy L.G."/>
            <person name="Martin F."/>
            <person name="Kauserud H."/>
        </authorList>
    </citation>
    <scope>NUCLEOTIDE SEQUENCE</scope>
    <source>
        <strain evidence="2">CBHHK188m</strain>
    </source>
</reference>
<accession>A0AAD7HVQ2</accession>
<feature type="region of interest" description="Disordered" evidence="1">
    <location>
        <begin position="252"/>
        <end position="316"/>
    </location>
</feature>
<dbReference type="AlphaFoldDB" id="A0AAD7HVQ2"/>
<gene>
    <name evidence="2" type="ORF">DFH07DRAFT_969524</name>
</gene>
<comment type="caution">
    <text evidence="2">The sequence shown here is derived from an EMBL/GenBank/DDBJ whole genome shotgun (WGS) entry which is preliminary data.</text>
</comment>
<protein>
    <submittedName>
        <fullName evidence="2">Uncharacterized protein</fullName>
    </submittedName>
</protein>
<evidence type="ECO:0000256" key="1">
    <source>
        <dbReference type="SAM" id="MobiDB-lite"/>
    </source>
</evidence>